<feature type="compositionally biased region" description="Basic and acidic residues" evidence="1">
    <location>
        <begin position="137"/>
        <end position="148"/>
    </location>
</feature>
<evidence type="ECO:0000313" key="3">
    <source>
        <dbReference type="Proteomes" id="UP001303647"/>
    </source>
</evidence>
<accession>A0AAN7HRM6</accession>
<evidence type="ECO:0000313" key="2">
    <source>
        <dbReference type="EMBL" id="KAK4248584.1"/>
    </source>
</evidence>
<keyword evidence="3" id="KW-1185">Reference proteome</keyword>
<dbReference type="EMBL" id="MU857635">
    <property type="protein sequence ID" value="KAK4248584.1"/>
    <property type="molecule type" value="Genomic_DNA"/>
</dbReference>
<comment type="caution">
    <text evidence="2">The sequence shown here is derived from an EMBL/GenBank/DDBJ whole genome shotgun (WGS) entry which is preliminary data.</text>
</comment>
<gene>
    <name evidence="2" type="ORF">C7999DRAFT_30946</name>
</gene>
<proteinExistence type="predicted"/>
<feature type="compositionally biased region" description="Low complexity" evidence="1">
    <location>
        <begin position="123"/>
        <end position="135"/>
    </location>
</feature>
<name>A0AAN7HRM6_9PEZI</name>
<reference evidence="2" key="2">
    <citation type="submission" date="2023-05" db="EMBL/GenBank/DDBJ databases">
        <authorList>
            <consortium name="Lawrence Berkeley National Laboratory"/>
            <person name="Steindorff A."/>
            <person name="Hensen N."/>
            <person name="Bonometti L."/>
            <person name="Westerberg I."/>
            <person name="Brannstrom I.O."/>
            <person name="Guillou S."/>
            <person name="Cros-Aarteil S."/>
            <person name="Calhoun S."/>
            <person name="Haridas S."/>
            <person name="Kuo A."/>
            <person name="Mondo S."/>
            <person name="Pangilinan J."/>
            <person name="Riley R."/>
            <person name="Labutti K."/>
            <person name="Andreopoulos B."/>
            <person name="Lipzen A."/>
            <person name="Chen C."/>
            <person name="Yanf M."/>
            <person name="Daum C."/>
            <person name="Ng V."/>
            <person name="Clum A."/>
            <person name="Ohm R."/>
            <person name="Martin F."/>
            <person name="Silar P."/>
            <person name="Natvig D."/>
            <person name="Lalanne C."/>
            <person name="Gautier V."/>
            <person name="Ament-Velasquez S.L."/>
            <person name="Kruys A."/>
            <person name="Hutchinson M.I."/>
            <person name="Powell A.J."/>
            <person name="Barry K."/>
            <person name="Miller A.N."/>
            <person name="Grigoriev I.V."/>
            <person name="Debuchy R."/>
            <person name="Gladieux P."/>
            <person name="Thoren M.H."/>
            <person name="Johannesson H."/>
        </authorList>
    </citation>
    <scope>NUCLEOTIDE SEQUENCE</scope>
    <source>
        <strain evidence="2">CBS 359.72</strain>
    </source>
</reference>
<dbReference type="AlphaFoldDB" id="A0AAN7HRM6"/>
<sequence length="148" mass="15652">MATTPTDEPGLVGYKASSDRVSSRATLVRCDADRTRTVSSRYGTCCPLEGECSIPTACLAGTVFYEGSRSVCGSDSSCTSLTVLSRSASPLEIHAVDYFCEPTTTEFEFSTLYLQYPVPRTSGGATVPTTTTTAGKESAHDGDEKGHL</sequence>
<feature type="region of interest" description="Disordered" evidence="1">
    <location>
        <begin position="123"/>
        <end position="148"/>
    </location>
</feature>
<reference evidence="2" key="1">
    <citation type="journal article" date="2023" name="Mol. Phylogenet. Evol.">
        <title>Genome-scale phylogeny and comparative genomics of the fungal order Sordariales.</title>
        <authorList>
            <person name="Hensen N."/>
            <person name="Bonometti L."/>
            <person name="Westerberg I."/>
            <person name="Brannstrom I.O."/>
            <person name="Guillou S."/>
            <person name="Cros-Aarteil S."/>
            <person name="Calhoun S."/>
            <person name="Haridas S."/>
            <person name="Kuo A."/>
            <person name="Mondo S."/>
            <person name="Pangilinan J."/>
            <person name="Riley R."/>
            <person name="LaButti K."/>
            <person name="Andreopoulos B."/>
            <person name="Lipzen A."/>
            <person name="Chen C."/>
            <person name="Yan M."/>
            <person name="Daum C."/>
            <person name="Ng V."/>
            <person name="Clum A."/>
            <person name="Steindorff A."/>
            <person name="Ohm R.A."/>
            <person name="Martin F."/>
            <person name="Silar P."/>
            <person name="Natvig D.O."/>
            <person name="Lalanne C."/>
            <person name="Gautier V."/>
            <person name="Ament-Velasquez S.L."/>
            <person name="Kruys A."/>
            <person name="Hutchinson M.I."/>
            <person name="Powell A.J."/>
            <person name="Barry K."/>
            <person name="Miller A.N."/>
            <person name="Grigoriev I.V."/>
            <person name="Debuchy R."/>
            <person name="Gladieux P."/>
            <person name="Hiltunen Thoren M."/>
            <person name="Johannesson H."/>
        </authorList>
    </citation>
    <scope>NUCLEOTIDE SEQUENCE</scope>
    <source>
        <strain evidence="2">CBS 359.72</strain>
    </source>
</reference>
<organism evidence="2 3">
    <name type="scientific">Corynascus novoguineensis</name>
    <dbReference type="NCBI Taxonomy" id="1126955"/>
    <lineage>
        <taxon>Eukaryota</taxon>
        <taxon>Fungi</taxon>
        <taxon>Dikarya</taxon>
        <taxon>Ascomycota</taxon>
        <taxon>Pezizomycotina</taxon>
        <taxon>Sordariomycetes</taxon>
        <taxon>Sordariomycetidae</taxon>
        <taxon>Sordariales</taxon>
        <taxon>Chaetomiaceae</taxon>
        <taxon>Corynascus</taxon>
    </lineage>
</organism>
<evidence type="ECO:0000256" key="1">
    <source>
        <dbReference type="SAM" id="MobiDB-lite"/>
    </source>
</evidence>
<protein>
    <submittedName>
        <fullName evidence="2">Uncharacterized protein</fullName>
    </submittedName>
</protein>
<dbReference type="Proteomes" id="UP001303647">
    <property type="component" value="Unassembled WGS sequence"/>
</dbReference>